<reference evidence="7 8" key="1">
    <citation type="submission" date="2019-05" db="EMBL/GenBank/DDBJ databases">
        <title>Another draft genome of Portunus trituberculatus and its Hox gene families provides insights of decapod evolution.</title>
        <authorList>
            <person name="Jeong J.-H."/>
            <person name="Song I."/>
            <person name="Kim S."/>
            <person name="Choi T."/>
            <person name="Kim D."/>
            <person name="Ryu S."/>
            <person name="Kim W."/>
        </authorList>
    </citation>
    <scope>NUCLEOTIDE SEQUENCE [LARGE SCALE GENOMIC DNA]</scope>
    <source>
        <tissue evidence="7">Muscle</tissue>
    </source>
</reference>
<dbReference type="InterPro" id="IPR001902">
    <property type="entry name" value="SLC26A/SulP_fam"/>
</dbReference>
<evidence type="ECO:0000256" key="5">
    <source>
        <dbReference type="SAM" id="Phobius"/>
    </source>
</evidence>
<evidence type="ECO:0000259" key="6">
    <source>
        <dbReference type="Pfam" id="PF00916"/>
    </source>
</evidence>
<sequence length="358" mass="38608">MSDIGIGVVMVPFIAILDHIAIVSAFAKGRTFDATQEIITLGIANLVGSFFGSMPTTGSLSRSAVNLSSGVRTPAGGLVTGVMVLLSLAFLTPAFRYIPKSTLAAVIMCAVIHLIDYSIVMPLWRSKKIDLVPLLVTFIACLMWGLEWGILLGIGLNLSMLLFSIATPSVKVTLVPPGGIKGMVEDFQLRGQTLVFLCMKPRVLQTVAALHDGITVCSSFDALPEALAEHVQNRPFPLPTFILAATTIVLTPTGTTCCAGRGYVGSKSPEFVPTLAEQRVALTKWLKKTPTLCSDRFRERSNITGELRGSPCGRQGTAKFDFKSPSVHSVVHGHPTAKCEFRQAEIRQVWGLTVYYLI</sequence>
<comment type="caution">
    <text evidence="7">The sequence shown here is derived from an EMBL/GenBank/DDBJ whole genome shotgun (WGS) entry which is preliminary data.</text>
</comment>
<evidence type="ECO:0000256" key="2">
    <source>
        <dbReference type="ARBA" id="ARBA00022692"/>
    </source>
</evidence>
<evidence type="ECO:0000256" key="1">
    <source>
        <dbReference type="ARBA" id="ARBA00004141"/>
    </source>
</evidence>
<feature type="transmembrane region" description="Helical" evidence="5">
    <location>
        <begin position="75"/>
        <end position="95"/>
    </location>
</feature>
<dbReference type="Proteomes" id="UP000324222">
    <property type="component" value="Unassembled WGS sequence"/>
</dbReference>
<dbReference type="OrthoDB" id="288203at2759"/>
<dbReference type="EMBL" id="VSRR010006029">
    <property type="protein sequence ID" value="MPC43883.1"/>
    <property type="molecule type" value="Genomic_DNA"/>
</dbReference>
<proteinExistence type="predicted"/>
<gene>
    <name evidence="7" type="primary">SLC26A11_0</name>
    <name evidence="7" type="ORF">E2C01_037536</name>
</gene>
<dbReference type="AlphaFoldDB" id="A0A5B7FFK6"/>
<accession>A0A5B7FFK6</accession>
<feature type="domain" description="SLC26A/SulP transporter" evidence="6">
    <location>
        <begin position="1"/>
        <end position="136"/>
    </location>
</feature>
<evidence type="ECO:0000256" key="4">
    <source>
        <dbReference type="ARBA" id="ARBA00023136"/>
    </source>
</evidence>
<keyword evidence="2 5" id="KW-0812">Transmembrane</keyword>
<name>A0A5B7FFK6_PORTR</name>
<evidence type="ECO:0000313" key="8">
    <source>
        <dbReference type="Proteomes" id="UP000324222"/>
    </source>
</evidence>
<comment type="subcellular location">
    <subcellularLocation>
        <location evidence="1">Membrane</location>
        <topology evidence="1">Multi-pass membrane protein</topology>
    </subcellularLocation>
</comment>
<feature type="transmembrane region" description="Helical" evidence="5">
    <location>
        <begin position="38"/>
        <end position="55"/>
    </location>
</feature>
<evidence type="ECO:0000313" key="7">
    <source>
        <dbReference type="EMBL" id="MPC43883.1"/>
    </source>
</evidence>
<feature type="transmembrane region" description="Helical" evidence="5">
    <location>
        <begin position="6"/>
        <end position="26"/>
    </location>
</feature>
<dbReference type="PANTHER" id="PTHR11814">
    <property type="entry name" value="SULFATE TRANSPORTER"/>
    <property type="match status" value="1"/>
</dbReference>
<keyword evidence="3 5" id="KW-1133">Transmembrane helix</keyword>
<keyword evidence="4 5" id="KW-0472">Membrane</keyword>
<dbReference type="InterPro" id="IPR011547">
    <property type="entry name" value="SLC26A/SulP_dom"/>
</dbReference>
<dbReference type="GO" id="GO:0055085">
    <property type="term" value="P:transmembrane transport"/>
    <property type="evidence" value="ECO:0007669"/>
    <property type="project" value="InterPro"/>
</dbReference>
<organism evidence="7 8">
    <name type="scientific">Portunus trituberculatus</name>
    <name type="common">Swimming crab</name>
    <name type="synonym">Neptunus trituberculatus</name>
    <dbReference type="NCBI Taxonomy" id="210409"/>
    <lineage>
        <taxon>Eukaryota</taxon>
        <taxon>Metazoa</taxon>
        <taxon>Ecdysozoa</taxon>
        <taxon>Arthropoda</taxon>
        <taxon>Crustacea</taxon>
        <taxon>Multicrustacea</taxon>
        <taxon>Malacostraca</taxon>
        <taxon>Eumalacostraca</taxon>
        <taxon>Eucarida</taxon>
        <taxon>Decapoda</taxon>
        <taxon>Pleocyemata</taxon>
        <taxon>Brachyura</taxon>
        <taxon>Eubrachyura</taxon>
        <taxon>Portunoidea</taxon>
        <taxon>Portunidae</taxon>
        <taxon>Portuninae</taxon>
        <taxon>Portunus</taxon>
    </lineage>
</organism>
<feature type="transmembrane region" description="Helical" evidence="5">
    <location>
        <begin position="132"/>
        <end position="154"/>
    </location>
</feature>
<feature type="transmembrane region" description="Helical" evidence="5">
    <location>
        <begin position="102"/>
        <end position="120"/>
    </location>
</feature>
<keyword evidence="8" id="KW-1185">Reference proteome</keyword>
<protein>
    <submittedName>
        <fullName evidence="7">Sodium-independent sulfate anion transporter</fullName>
    </submittedName>
</protein>
<dbReference type="Pfam" id="PF00916">
    <property type="entry name" value="Sulfate_transp"/>
    <property type="match status" value="1"/>
</dbReference>
<evidence type="ECO:0000256" key="3">
    <source>
        <dbReference type="ARBA" id="ARBA00022989"/>
    </source>
</evidence>
<dbReference type="GO" id="GO:0016020">
    <property type="term" value="C:membrane"/>
    <property type="evidence" value="ECO:0007669"/>
    <property type="project" value="UniProtKB-SubCell"/>
</dbReference>